<dbReference type="RefSeq" id="WP_048875205.1">
    <property type="nucleotide sequence ID" value="NZ_CP011126.1"/>
</dbReference>
<comment type="subcellular location">
    <subcellularLocation>
        <location evidence="5">Cytoplasm</location>
    </subcellularLocation>
</comment>
<dbReference type="PANTHER" id="PTHR11046:SF0">
    <property type="entry name" value="OLIGORIBONUCLEASE, MITOCHONDRIAL"/>
    <property type="match status" value="1"/>
</dbReference>
<keyword evidence="5" id="KW-0963">Cytoplasm</keyword>
<keyword evidence="2 5" id="KW-0540">Nuclease</keyword>
<organism evidence="7 8">
    <name type="scientific">Candidatus Coxiella mudrowiae</name>
    <dbReference type="NCBI Taxonomy" id="2054173"/>
    <lineage>
        <taxon>Bacteria</taxon>
        <taxon>Pseudomonadati</taxon>
        <taxon>Pseudomonadota</taxon>
        <taxon>Gammaproteobacteria</taxon>
        <taxon>Legionellales</taxon>
        <taxon>Coxiellaceae</taxon>
        <taxon>Coxiella</taxon>
    </lineage>
</organism>
<evidence type="ECO:0000256" key="5">
    <source>
        <dbReference type="HAMAP-Rule" id="MF_00045"/>
    </source>
</evidence>
<name>A0ABN4HSZ2_9COXI</name>
<comment type="function">
    <text evidence="5">3'-to-5' exoribonuclease specific for small oligoribonucleotides.</text>
</comment>
<evidence type="ECO:0000256" key="2">
    <source>
        <dbReference type="ARBA" id="ARBA00022722"/>
    </source>
</evidence>
<dbReference type="EC" id="3.1.-.-" evidence="5"/>
<keyword evidence="8" id="KW-1185">Reference proteome</keyword>
<evidence type="ECO:0000256" key="3">
    <source>
        <dbReference type="ARBA" id="ARBA00022801"/>
    </source>
</evidence>
<evidence type="ECO:0000313" key="8">
    <source>
        <dbReference type="Proteomes" id="UP000063965"/>
    </source>
</evidence>
<dbReference type="HAMAP" id="MF_00045">
    <property type="entry name" value="Oligoribonuclease"/>
    <property type="match status" value="1"/>
</dbReference>
<dbReference type="CDD" id="cd06135">
    <property type="entry name" value="Orn"/>
    <property type="match status" value="1"/>
</dbReference>
<sequence length="181" mass="20935">MTFNEENLVWLDLEMTGLNSDKDRILEIATIVTNSNLDIIAEGPVFAIHQPTELLETMDSWNTSHHTASGLIDRAKKSSITESQAETETLDFLKDYVPPKKSPLCGNSICQDRRFLHHYMPNLDQFFHYRHLDVTTLKILAQRWAPQIMTGSVKESQHLALQDIRDSIAELRYYRKHLLKI</sequence>
<dbReference type="InterPro" id="IPR013520">
    <property type="entry name" value="Ribonucl_H"/>
</dbReference>
<feature type="active site" evidence="5">
    <location>
        <position position="129"/>
    </location>
</feature>
<evidence type="ECO:0000256" key="1">
    <source>
        <dbReference type="ARBA" id="ARBA00009921"/>
    </source>
</evidence>
<dbReference type="PANTHER" id="PTHR11046">
    <property type="entry name" value="OLIGORIBONUCLEASE, MITOCHONDRIAL"/>
    <property type="match status" value="1"/>
</dbReference>
<dbReference type="Gene3D" id="3.30.420.10">
    <property type="entry name" value="Ribonuclease H-like superfamily/Ribonuclease H"/>
    <property type="match status" value="1"/>
</dbReference>
<evidence type="ECO:0000313" key="7">
    <source>
        <dbReference type="EMBL" id="AKQ33606.1"/>
    </source>
</evidence>
<protein>
    <recommendedName>
        <fullName evidence="5">Oligoribonuclease</fullName>
        <ecNumber evidence="5">3.1.-.-</ecNumber>
    </recommendedName>
</protein>
<proteinExistence type="inferred from homology"/>
<reference evidence="7 8" key="1">
    <citation type="journal article" date="2015" name="Genome Biol. Evol.">
        <title>Distinctive Genome Reduction Rates Revealed by Genomic Analyses of Two Coxiella-Like Endosymbionts in Ticks.</title>
        <authorList>
            <person name="Gottlieb Y."/>
            <person name="Lalzar I."/>
            <person name="Klasson L."/>
        </authorList>
    </citation>
    <scope>NUCLEOTIDE SEQUENCE [LARGE SCALE GENOMIC DNA]</scope>
    <source>
        <strain evidence="7 8">CRt</strain>
    </source>
</reference>
<dbReference type="InterPro" id="IPR036397">
    <property type="entry name" value="RNaseH_sf"/>
</dbReference>
<evidence type="ECO:0000256" key="4">
    <source>
        <dbReference type="ARBA" id="ARBA00022839"/>
    </source>
</evidence>
<dbReference type="SMART" id="SM00479">
    <property type="entry name" value="EXOIII"/>
    <property type="match status" value="1"/>
</dbReference>
<dbReference type="NCBIfam" id="NF003765">
    <property type="entry name" value="PRK05359.1"/>
    <property type="match status" value="1"/>
</dbReference>
<feature type="domain" description="Exonuclease" evidence="6">
    <location>
        <begin position="7"/>
        <end position="180"/>
    </location>
</feature>
<dbReference type="InterPro" id="IPR012337">
    <property type="entry name" value="RNaseH-like_sf"/>
</dbReference>
<accession>A0ABN4HSZ2</accession>
<comment type="similarity">
    <text evidence="1 5">Belongs to the oligoribonuclease family.</text>
</comment>
<gene>
    <name evidence="5 7" type="primary">orn</name>
    <name evidence="7" type="ORF">CleRT_08080</name>
</gene>
<dbReference type="EMBL" id="CP011126">
    <property type="protein sequence ID" value="AKQ33606.1"/>
    <property type="molecule type" value="Genomic_DNA"/>
</dbReference>
<keyword evidence="4 5" id="KW-0269">Exonuclease</keyword>
<dbReference type="Proteomes" id="UP000063965">
    <property type="component" value="Chromosome"/>
</dbReference>
<evidence type="ECO:0000259" key="6">
    <source>
        <dbReference type="SMART" id="SM00479"/>
    </source>
</evidence>
<keyword evidence="3 5" id="KW-0378">Hydrolase</keyword>
<dbReference type="InterPro" id="IPR022894">
    <property type="entry name" value="Oligoribonuclease"/>
</dbReference>
<dbReference type="Pfam" id="PF00929">
    <property type="entry name" value="RNase_T"/>
    <property type="match status" value="1"/>
</dbReference>
<dbReference type="SUPFAM" id="SSF53098">
    <property type="entry name" value="Ribonuclease H-like"/>
    <property type="match status" value="1"/>
</dbReference>